<evidence type="ECO:0000313" key="3">
    <source>
        <dbReference type="Proteomes" id="UP001519273"/>
    </source>
</evidence>
<sequence>MNGENCYTLKDFIDYINGQCSPQREEELELILEHDDHATLMYIEALEIAHHQLPILNHQDQFVESVMDVLPQSPIHQLHHDKSSKRKWFENPLFHYTVAACLTLIFLSAGWFDRLAPEAIDTVAYSSESALSNELMSITEKWLDRIKP</sequence>
<proteinExistence type="predicted"/>
<keyword evidence="1" id="KW-1133">Transmembrane helix</keyword>
<keyword evidence="3" id="KW-1185">Reference proteome</keyword>
<comment type="caution">
    <text evidence="2">The sequence shown here is derived from an EMBL/GenBank/DDBJ whole genome shotgun (WGS) entry which is preliminary data.</text>
</comment>
<reference evidence="2 3" key="1">
    <citation type="submission" date="2021-03" db="EMBL/GenBank/DDBJ databases">
        <title>Genomic Encyclopedia of Type Strains, Phase IV (KMG-IV): sequencing the most valuable type-strain genomes for metagenomic binning, comparative biology and taxonomic classification.</title>
        <authorList>
            <person name="Goeker M."/>
        </authorList>
    </citation>
    <scope>NUCLEOTIDE SEQUENCE [LARGE SCALE GENOMIC DNA]</scope>
    <source>
        <strain evidence="2 3">DSM 23491</strain>
    </source>
</reference>
<dbReference type="EMBL" id="JAGGKP010000001">
    <property type="protein sequence ID" value="MBP1935814.1"/>
    <property type="molecule type" value="Genomic_DNA"/>
</dbReference>
<organism evidence="2 3">
    <name type="scientific">Paenibacillus sediminis</name>
    <dbReference type="NCBI Taxonomy" id="664909"/>
    <lineage>
        <taxon>Bacteria</taxon>
        <taxon>Bacillati</taxon>
        <taxon>Bacillota</taxon>
        <taxon>Bacilli</taxon>
        <taxon>Bacillales</taxon>
        <taxon>Paenibacillaceae</taxon>
        <taxon>Paenibacillus</taxon>
    </lineage>
</organism>
<accession>A0ABS4GZX6</accession>
<gene>
    <name evidence="2" type="ORF">J2Z20_000675</name>
</gene>
<feature type="transmembrane region" description="Helical" evidence="1">
    <location>
        <begin position="93"/>
        <end position="112"/>
    </location>
</feature>
<protein>
    <submittedName>
        <fullName evidence="2">Uncharacterized protein</fullName>
    </submittedName>
</protein>
<keyword evidence="1" id="KW-0812">Transmembrane</keyword>
<keyword evidence="1" id="KW-0472">Membrane</keyword>
<evidence type="ECO:0000256" key="1">
    <source>
        <dbReference type="SAM" id="Phobius"/>
    </source>
</evidence>
<evidence type="ECO:0000313" key="2">
    <source>
        <dbReference type="EMBL" id="MBP1935814.1"/>
    </source>
</evidence>
<name>A0ABS4GZX6_9BACL</name>
<dbReference type="Proteomes" id="UP001519273">
    <property type="component" value="Unassembled WGS sequence"/>
</dbReference>
<dbReference type="RefSeq" id="WP_209845398.1">
    <property type="nucleotide sequence ID" value="NZ_CBCRVE010000001.1"/>
</dbReference>